<sequence length="167" mass="19184">MTSGETEADRKVPGGAPDLPGFIATIDLFLRLEKRRKSEPMFAAVLTDDFQIGFRGGHQWKGRDGLQLYLNQRDGIFDERLELRHVLSYVPVNEGVVELTTRLEFYFRRWKAPALVSEEFTGSAFRTWLIRIADDEMRVKRVIIDGFANLNENARTVFAIPDEGFDE</sequence>
<evidence type="ECO:0008006" key="3">
    <source>
        <dbReference type="Google" id="ProtNLM"/>
    </source>
</evidence>
<dbReference type="RefSeq" id="WP_069416977.1">
    <property type="nucleotide sequence ID" value="NZ_JACKUL010000016.1"/>
</dbReference>
<evidence type="ECO:0000313" key="2">
    <source>
        <dbReference type="Proteomes" id="UP000094053"/>
    </source>
</evidence>
<evidence type="ECO:0000313" key="1">
    <source>
        <dbReference type="EMBL" id="ODQ85792.1"/>
    </source>
</evidence>
<dbReference type="EMBL" id="MIHA01000042">
    <property type="protein sequence ID" value="ODQ85792.1"/>
    <property type="molecule type" value="Genomic_DNA"/>
</dbReference>
<reference evidence="2" key="1">
    <citation type="submission" date="2016-09" db="EMBL/GenBank/DDBJ databases">
        <authorList>
            <person name="Greninger A.L."/>
            <person name="Jerome K.R."/>
            <person name="Mcnair B."/>
            <person name="Wallis C."/>
            <person name="Fang F."/>
        </authorList>
    </citation>
    <scope>NUCLEOTIDE SEQUENCE [LARGE SCALE GENOMIC DNA]</scope>
    <source>
        <strain evidence="2">M6</strain>
    </source>
</reference>
<gene>
    <name evidence="1" type="ORF">BHQ18_28395</name>
</gene>
<keyword evidence="2" id="KW-1185">Reference proteome</keyword>
<dbReference type="AlphaFoldDB" id="A0A1E3R8T5"/>
<dbReference type="Proteomes" id="UP000094053">
    <property type="component" value="Unassembled WGS sequence"/>
</dbReference>
<proteinExistence type="predicted"/>
<accession>A0A1E3R8T5</accession>
<protein>
    <recommendedName>
        <fullName evidence="3">SnoaL-like domain-containing protein</fullName>
    </recommendedName>
</protein>
<name>A0A1E3R8T5_MYCFV</name>
<dbReference type="OrthoDB" id="4177183at2"/>
<organism evidence="1 2">
    <name type="scientific">Mycolicibacterium flavescens</name>
    <name type="common">Mycobacterium flavescens</name>
    <dbReference type="NCBI Taxonomy" id="1776"/>
    <lineage>
        <taxon>Bacteria</taxon>
        <taxon>Bacillati</taxon>
        <taxon>Actinomycetota</taxon>
        <taxon>Actinomycetes</taxon>
        <taxon>Mycobacteriales</taxon>
        <taxon>Mycobacteriaceae</taxon>
        <taxon>Mycolicibacterium</taxon>
    </lineage>
</organism>
<comment type="caution">
    <text evidence="1">The sequence shown here is derived from an EMBL/GenBank/DDBJ whole genome shotgun (WGS) entry which is preliminary data.</text>
</comment>